<sequence>MTISIYAPAMATQTPPMLARVVTEVLAPWVLVLSLPVLVAWHATRSVVPTVVWGLVVGVTGSVIPMLVVVRGARRGLWQGHHVTNREGRLVPLFTCALSLGAGIAALVLGDAPHRMVALALSMFLCLVVSIAITFVAPVPGGRGWKISVHTAVAAGALAVLLVTFGLWTLVFLPAVALVGWSRVALGDHTVAQVVGGVVLGLVVGGLTFWWLA</sequence>
<keyword evidence="1" id="KW-0812">Transmembrane</keyword>
<name>K0JWS4_SACES</name>
<reference evidence="2 3" key="1">
    <citation type="journal article" date="2012" name="BMC Genomics">
        <title>Complete genome sequence of Saccharothrix espanaensis DSM 44229T and comparison to the other completely sequenced Pseudonocardiaceae.</title>
        <authorList>
            <person name="Strobel T."/>
            <person name="Al-Dilaimi A."/>
            <person name="Blom J."/>
            <person name="Gessner A."/>
            <person name="Kalinowski J."/>
            <person name="Luzhetska M."/>
            <person name="Puhler A."/>
            <person name="Szczepanowski R."/>
            <person name="Bechthold A."/>
            <person name="Ruckert C."/>
        </authorList>
    </citation>
    <scope>NUCLEOTIDE SEQUENCE [LARGE SCALE GENOMIC DNA]</scope>
    <source>
        <strain evidence="3">ATCC 51144 / DSM 44229 / JCM 9112 / NBRC 15066 / NRRL 15764</strain>
    </source>
</reference>
<feature type="transmembrane region" description="Helical" evidence="1">
    <location>
        <begin position="116"/>
        <end position="139"/>
    </location>
</feature>
<dbReference type="AlphaFoldDB" id="K0JWS4"/>
<dbReference type="EMBL" id="HE804045">
    <property type="protein sequence ID" value="CCH29882.1"/>
    <property type="molecule type" value="Genomic_DNA"/>
</dbReference>
<dbReference type="KEGG" id="sesp:BN6_25680"/>
<dbReference type="HOGENOM" id="CLU_093776_0_1_11"/>
<evidence type="ECO:0000313" key="2">
    <source>
        <dbReference type="EMBL" id="CCH29882.1"/>
    </source>
</evidence>
<proteinExistence type="predicted"/>
<evidence type="ECO:0000313" key="3">
    <source>
        <dbReference type="Proteomes" id="UP000006281"/>
    </source>
</evidence>
<keyword evidence="1" id="KW-1133">Transmembrane helix</keyword>
<dbReference type="eggNOG" id="COG0671">
    <property type="taxonomic scope" value="Bacteria"/>
</dbReference>
<dbReference type="STRING" id="1179773.BN6_25680"/>
<dbReference type="BioCyc" id="SESP1179773:BN6_RS12465-MONOMER"/>
<feature type="transmembrane region" description="Helical" evidence="1">
    <location>
        <begin position="90"/>
        <end position="110"/>
    </location>
</feature>
<feature type="transmembrane region" description="Helical" evidence="1">
    <location>
        <begin position="50"/>
        <end position="70"/>
    </location>
</feature>
<keyword evidence="1" id="KW-0472">Membrane</keyword>
<feature type="transmembrane region" description="Helical" evidence="1">
    <location>
        <begin position="151"/>
        <end position="179"/>
    </location>
</feature>
<protein>
    <submittedName>
        <fullName evidence="2">Putative membrane protein</fullName>
    </submittedName>
</protein>
<dbReference type="SUPFAM" id="SSF48317">
    <property type="entry name" value="Acid phosphatase/Vanadium-dependent haloperoxidase"/>
    <property type="match status" value="1"/>
</dbReference>
<feature type="transmembrane region" description="Helical" evidence="1">
    <location>
        <begin position="191"/>
        <end position="212"/>
    </location>
</feature>
<feature type="transmembrane region" description="Helical" evidence="1">
    <location>
        <begin position="21"/>
        <end position="44"/>
    </location>
</feature>
<gene>
    <name evidence="2" type="ordered locus">BN6_25680</name>
</gene>
<dbReference type="Gene3D" id="1.20.144.10">
    <property type="entry name" value="Phosphatidic acid phosphatase type 2/haloperoxidase"/>
    <property type="match status" value="1"/>
</dbReference>
<dbReference type="PATRIC" id="fig|1179773.3.peg.2574"/>
<evidence type="ECO:0000256" key="1">
    <source>
        <dbReference type="SAM" id="Phobius"/>
    </source>
</evidence>
<dbReference type="InterPro" id="IPR036938">
    <property type="entry name" value="PAP2/HPO_sf"/>
</dbReference>
<organism evidence="2 3">
    <name type="scientific">Saccharothrix espanaensis (strain ATCC 51144 / DSM 44229 / JCM 9112 / NBRC 15066 / NRRL 15764)</name>
    <dbReference type="NCBI Taxonomy" id="1179773"/>
    <lineage>
        <taxon>Bacteria</taxon>
        <taxon>Bacillati</taxon>
        <taxon>Actinomycetota</taxon>
        <taxon>Actinomycetes</taxon>
        <taxon>Pseudonocardiales</taxon>
        <taxon>Pseudonocardiaceae</taxon>
        <taxon>Saccharothrix</taxon>
    </lineage>
</organism>
<keyword evidence="3" id="KW-1185">Reference proteome</keyword>
<dbReference type="Proteomes" id="UP000006281">
    <property type="component" value="Chromosome"/>
</dbReference>
<accession>K0JWS4</accession>